<keyword evidence="1" id="KW-1133">Transmembrane helix</keyword>
<dbReference type="AlphaFoldDB" id="A0A150PLS2"/>
<reference evidence="2 3" key="1">
    <citation type="submission" date="2014-02" db="EMBL/GenBank/DDBJ databases">
        <title>The small core and large imbalanced accessory genome model reveals a collaborative survival strategy of Sorangium cellulosum strains in nature.</title>
        <authorList>
            <person name="Han K."/>
            <person name="Peng R."/>
            <person name="Blom J."/>
            <person name="Li Y.-Z."/>
        </authorList>
    </citation>
    <scope>NUCLEOTIDE SEQUENCE [LARGE SCALE GENOMIC DNA]</scope>
    <source>
        <strain evidence="2 3">So0157-25</strain>
    </source>
</reference>
<organism evidence="2 3">
    <name type="scientific">Sorangium cellulosum</name>
    <name type="common">Polyangium cellulosum</name>
    <dbReference type="NCBI Taxonomy" id="56"/>
    <lineage>
        <taxon>Bacteria</taxon>
        <taxon>Pseudomonadati</taxon>
        <taxon>Myxococcota</taxon>
        <taxon>Polyangia</taxon>
        <taxon>Polyangiales</taxon>
        <taxon>Polyangiaceae</taxon>
        <taxon>Sorangium</taxon>
    </lineage>
</organism>
<name>A0A150PLS2_SORCE</name>
<feature type="transmembrane region" description="Helical" evidence="1">
    <location>
        <begin position="42"/>
        <end position="64"/>
    </location>
</feature>
<evidence type="ECO:0000313" key="3">
    <source>
        <dbReference type="Proteomes" id="UP000075420"/>
    </source>
</evidence>
<keyword evidence="1" id="KW-0472">Membrane</keyword>
<sequence>MTGVSALLLGLGLGLRHAADADHLVAITTLLQRERGPRRAALVAALWGLGHSAAFLGVGLLVVLVGLRVPAQLERAAELLVAFMLIALGVWHLVRPQRRAPASGGDAAAHARSIVVGVVHGLSGSAGIALLATTTIPSRLWAAAYLALFGLGTVAGMIALTVVLSWPIGWTLSREGAARRASIVAAALLGIATGAAVGAGALFGAGAP</sequence>
<feature type="transmembrane region" description="Helical" evidence="1">
    <location>
        <begin position="114"/>
        <end position="132"/>
    </location>
</feature>
<keyword evidence="1" id="KW-0812">Transmembrane</keyword>
<dbReference type="EMBL" id="JELY01001170">
    <property type="protein sequence ID" value="KYF56661.1"/>
    <property type="molecule type" value="Genomic_DNA"/>
</dbReference>
<dbReference type="InterPro" id="IPR052776">
    <property type="entry name" value="Chloro_ReproSupport/MetalTrans"/>
</dbReference>
<gene>
    <name evidence="2" type="ORF">BE08_15110</name>
</gene>
<dbReference type="PANTHER" id="PTHR33876">
    <property type="entry name" value="UNNAMED PRODUCT"/>
    <property type="match status" value="1"/>
</dbReference>
<protein>
    <recommendedName>
        <fullName evidence="4">Nickel/cobalt efflux system</fullName>
    </recommendedName>
</protein>
<comment type="caution">
    <text evidence="2">The sequence shown here is derived from an EMBL/GenBank/DDBJ whole genome shotgun (WGS) entry which is preliminary data.</text>
</comment>
<dbReference type="PANTHER" id="PTHR33876:SF4">
    <property type="entry name" value="CHLOROPLAST PROTEIN FOR GROWTH AND FERTILITY 2"/>
    <property type="match status" value="1"/>
</dbReference>
<feature type="transmembrane region" description="Helical" evidence="1">
    <location>
        <begin position="144"/>
        <end position="169"/>
    </location>
</feature>
<evidence type="ECO:0000256" key="1">
    <source>
        <dbReference type="SAM" id="Phobius"/>
    </source>
</evidence>
<evidence type="ECO:0000313" key="2">
    <source>
        <dbReference type="EMBL" id="KYF56661.1"/>
    </source>
</evidence>
<dbReference type="Proteomes" id="UP000075420">
    <property type="component" value="Unassembled WGS sequence"/>
</dbReference>
<feature type="transmembrane region" description="Helical" evidence="1">
    <location>
        <begin position="181"/>
        <end position="205"/>
    </location>
</feature>
<feature type="transmembrane region" description="Helical" evidence="1">
    <location>
        <begin position="76"/>
        <end position="94"/>
    </location>
</feature>
<proteinExistence type="predicted"/>
<evidence type="ECO:0008006" key="4">
    <source>
        <dbReference type="Google" id="ProtNLM"/>
    </source>
</evidence>
<accession>A0A150PLS2</accession>